<gene>
    <name evidence="1" type="ORF">NUH88_14175</name>
</gene>
<dbReference type="AlphaFoldDB" id="A0A9J7AQB8"/>
<dbReference type="KEGG" id="naci:NUH88_14175"/>
<proteinExistence type="predicted"/>
<accession>A0A9J7AQB8</accession>
<keyword evidence="2" id="KW-1185">Reference proteome</keyword>
<evidence type="ECO:0000313" key="2">
    <source>
        <dbReference type="Proteomes" id="UP001060336"/>
    </source>
</evidence>
<sequence>MGHTRKRVSIERLAVEQLSRMLQAGSSRVYNCAALHRNVLTAGGAPGQFLFKTQDLNSAIFMKEVYSDDEQREASSYPVGTKVFFSYNQKANLEGGKSIFLNDRNLRTALQFHAGMSASDESEDAQADLKVLKIIDQLPSVDPFLFRERMEAEGLDPHPGYFEITEAEYGRIRDHVMRQFQPIIETAFEDVTEANKAVFLKTLVNKLWDATDMEALGPVMDAMGISEDNAGNTFYAWKGIIYYDYVFSRRQEAWKDYANWLNSESRPLDSMPPMAQMKLNDLQMQWRKNYQKRWKAVHLMLSEYRNSYEMLFRDHKSPEPFIKFLKAAPKRFYQLGDCMSRIDHCIEVWRTYVGDSSMRFLRFEPLYELGGTSNRILGGS</sequence>
<dbReference type="RefSeq" id="WP_257767063.1">
    <property type="nucleotide sequence ID" value="NZ_CP102480.1"/>
</dbReference>
<evidence type="ECO:0000313" key="1">
    <source>
        <dbReference type="EMBL" id="UUX48556.1"/>
    </source>
</evidence>
<protein>
    <submittedName>
        <fullName evidence="1">Uncharacterized protein</fullName>
    </submittedName>
</protein>
<dbReference type="EMBL" id="CP102480">
    <property type="protein sequence ID" value="UUX48556.1"/>
    <property type="molecule type" value="Genomic_DNA"/>
</dbReference>
<organism evidence="1 2">
    <name type="scientific">Nisaea acidiphila</name>
    <dbReference type="NCBI Taxonomy" id="1862145"/>
    <lineage>
        <taxon>Bacteria</taxon>
        <taxon>Pseudomonadati</taxon>
        <taxon>Pseudomonadota</taxon>
        <taxon>Alphaproteobacteria</taxon>
        <taxon>Rhodospirillales</taxon>
        <taxon>Thalassobaculaceae</taxon>
        <taxon>Nisaea</taxon>
    </lineage>
</organism>
<dbReference type="Proteomes" id="UP001060336">
    <property type="component" value="Chromosome"/>
</dbReference>
<reference evidence="1" key="1">
    <citation type="submission" date="2022-08" db="EMBL/GenBank/DDBJ databases">
        <title>Nisaea acidiphila sp. nov., isolated from a marine algal debris and emended description of the genus Nisaea Urios et al. 2008.</title>
        <authorList>
            <person name="Kwon K."/>
        </authorList>
    </citation>
    <scope>NUCLEOTIDE SEQUENCE</scope>
    <source>
        <strain evidence="1">MEBiC11861</strain>
    </source>
</reference>
<name>A0A9J7AQB8_9PROT</name>